<evidence type="ECO:0000313" key="1">
    <source>
        <dbReference type="EMBL" id="EZA49002.1"/>
    </source>
</evidence>
<proteinExistence type="predicted"/>
<name>A0A026VZ04_OOCBI</name>
<accession>A0A026VZ04</accession>
<protein>
    <submittedName>
        <fullName evidence="1">Uncharacterized protein</fullName>
    </submittedName>
</protein>
<dbReference type="AlphaFoldDB" id="A0A026VZ04"/>
<evidence type="ECO:0000313" key="2">
    <source>
        <dbReference type="Proteomes" id="UP000053097"/>
    </source>
</evidence>
<gene>
    <name evidence="1" type="ORF">X777_12853</name>
</gene>
<dbReference type="EMBL" id="KK107556">
    <property type="protein sequence ID" value="EZA49002.1"/>
    <property type="molecule type" value="Genomic_DNA"/>
</dbReference>
<reference evidence="1 2" key="1">
    <citation type="journal article" date="2014" name="Curr. Biol.">
        <title>The genome of the clonal raider ant Cerapachys biroi.</title>
        <authorList>
            <person name="Oxley P.R."/>
            <person name="Ji L."/>
            <person name="Fetter-Pruneda I."/>
            <person name="McKenzie S.K."/>
            <person name="Li C."/>
            <person name="Hu H."/>
            <person name="Zhang G."/>
            <person name="Kronauer D.J."/>
        </authorList>
    </citation>
    <scope>NUCLEOTIDE SEQUENCE [LARGE SCALE GENOMIC DNA]</scope>
</reference>
<sequence length="56" mass="6607">MLADVTLTLDLFLEPETILPRILNTAEQYLGSGRKFLTMIFNYTLSISPYKWYIYK</sequence>
<organism evidence="1 2">
    <name type="scientific">Ooceraea biroi</name>
    <name type="common">Clonal raider ant</name>
    <name type="synonym">Cerapachys biroi</name>
    <dbReference type="NCBI Taxonomy" id="2015173"/>
    <lineage>
        <taxon>Eukaryota</taxon>
        <taxon>Metazoa</taxon>
        <taxon>Ecdysozoa</taxon>
        <taxon>Arthropoda</taxon>
        <taxon>Hexapoda</taxon>
        <taxon>Insecta</taxon>
        <taxon>Pterygota</taxon>
        <taxon>Neoptera</taxon>
        <taxon>Endopterygota</taxon>
        <taxon>Hymenoptera</taxon>
        <taxon>Apocrita</taxon>
        <taxon>Aculeata</taxon>
        <taxon>Formicoidea</taxon>
        <taxon>Formicidae</taxon>
        <taxon>Dorylinae</taxon>
        <taxon>Ooceraea</taxon>
    </lineage>
</organism>
<dbReference type="Proteomes" id="UP000053097">
    <property type="component" value="Unassembled WGS sequence"/>
</dbReference>
<keyword evidence="2" id="KW-1185">Reference proteome</keyword>